<dbReference type="PANTHER" id="PTHR43477">
    <property type="entry name" value="DIHYDROANTICAPSIN 7-DEHYDROGENASE"/>
    <property type="match status" value="1"/>
</dbReference>
<proteinExistence type="inferred from homology"/>
<dbReference type="HOGENOM" id="CLU_097939_0_0_11"/>
<keyword evidence="4" id="KW-1185">Reference proteome</keyword>
<dbReference type="Pfam" id="PF00106">
    <property type="entry name" value="adh_short"/>
    <property type="match status" value="1"/>
</dbReference>
<evidence type="ECO:0000256" key="2">
    <source>
        <dbReference type="ARBA" id="ARBA00023002"/>
    </source>
</evidence>
<dbReference type="InterPro" id="IPR036291">
    <property type="entry name" value="NAD(P)-bd_dom_sf"/>
</dbReference>
<gene>
    <name evidence="3" type="ordered locus">RSal33209_2380</name>
</gene>
<evidence type="ECO:0000313" key="3">
    <source>
        <dbReference type="EMBL" id="ABY24106.1"/>
    </source>
</evidence>
<evidence type="ECO:0000256" key="1">
    <source>
        <dbReference type="ARBA" id="ARBA00006484"/>
    </source>
</evidence>
<organism evidence="3 4">
    <name type="scientific">Renibacterium salmoninarum (strain ATCC 33209 / DSM 20767 / JCM 11484 / NBRC 15589 / NCIMB 2235)</name>
    <dbReference type="NCBI Taxonomy" id="288705"/>
    <lineage>
        <taxon>Bacteria</taxon>
        <taxon>Bacillati</taxon>
        <taxon>Actinomycetota</taxon>
        <taxon>Actinomycetes</taxon>
        <taxon>Micrococcales</taxon>
        <taxon>Micrococcaceae</taxon>
        <taxon>Renibacterium</taxon>
    </lineage>
</organism>
<dbReference type="Proteomes" id="UP000002007">
    <property type="component" value="Chromosome"/>
</dbReference>
<dbReference type="KEGG" id="rsa:RSal33209_2380"/>
<dbReference type="EC" id="1.-.-.-" evidence="3"/>
<dbReference type="AlphaFoldDB" id="A9WR97"/>
<accession>A9WR97</accession>
<evidence type="ECO:0000313" key="4">
    <source>
        <dbReference type="Proteomes" id="UP000002007"/>
    </source>
</evidence>
<dbReference type="EMBL" id="CP000910">
    <property type="protein sequence ID" value="ABY24106.1"/>
    <property type="molecule type" value="Genomic_DNA"/>
</dbReference>
<dbReference type="PROSITE" id="PS00061">
    <property type="entry name" value="ADH_SHORT"/>
    <property type="match status" value="1"/>
</dbReference>
<dbReference type="GO" id="GO:0016491">
    <property type="term" value="F:oxidoreductase activity"/>
    <property type="evidence" value="ECO:0007669"/>
    <property type="project" value="UniProtKB-KW"/>
</dbReference>
<reference evidence="4" key="1">
    <citation type="journal article" date="2008" name="J. Bacteriol.">
        <title>Genome sequence of the fish pathogen Renibacterium salmoninarum suggests reductive evolution away from an environmental Arthrobacter ancestor.</title>
        <authorList>
            <person name="Wiens G.D."/>
            <person name="Rockey D.D."/>
            <person name="Wu Z."/>
            <person name="Chang J."/>
            <person name="Levy R."/>
            <person name="Crane S."/>
            <person name="Chen D.S."/>
            <person name="Capri G.R."/>
            <person name="Burnett J.R."/>
            <person name="Sudheesh P.S."/>
            <person name="Schipma M.J."/>
            <person name="Burd H."/>
            <person name="Bhattacharyya A."/>
            <person name="Rhodes L.D."/>
            <person name="Kaul R."/>
            <person name="Strom M.S."/>
        </authorList>
    </citation>
    <scope>NUCLEOTIDE SEQUENCE [LARGE SCALE GENOMIC DNA]</scope>
    <source>
        <strain evidence="4">ATCC 33209 / DSM 20767 / JCM 11484 / NBRC 15589 / NCIMB 2235</strain>
    </source>
</reference>
<dbReference type="RefSeq" id="WP_012245769.1">
    <property type="nucleotide sequence ID" value="NC_010168.1"/>
</dbReference>
<protein>
    <submittedName>
        <fullName evidence="3">Short chain dehydrogenase</fullName>
        <ecNumber evidence="3">1.-.-.-</ecNumber>
    </submittedName>
</protein>
<name>A9WR97_RENSM</name>
<dbReference type="PANTHER" id="PTHR43477:SF1">
    <property type="entry name" value="DIHYDROANTICAPSIN 7-DEHYDROGENASE"/>
    <property type="match status" value="1"/>
</dbReference>
<dbReference type="Gene3D" id="3.40.50.720">
    <property type="entry name" value="NAD(P)-binding Rossmann-like Domain"/>
    <property type="match status" value="1"/>
</dbReference>
<dbReference type="InterPro" id="IPR051122">
    <property type="entry name" value="SDR_DHRS6-like"/>
</dbReference>
<dbReference type="eggNOG" id="COG4221">
    <property type="taxonomic scope" value="Bacteria"/>
</dbReference>
<keyword evidence="2 3" id="KW-0560">Oxidoreductase</keyword>
<sequence length="229" mass="23872">MKNILIAGGSSAAGIAAAKVFVDAGYRVITVGSSLERISTAADASGAIGLVADLANSDDVARLRQEINGQYGPVYGLIHLVGGWRGGGSIPEQSDADWDFLQRNVVQTLRLTSQEFFTELVTEAGRLAVVSSTGLAKPTASNANYVAAKAAAEAWVLALAEGFAKQATESASAAAVVLRVKALLTDEMKTAQPERKFPGYTHVDELGTQILEAFTNTAESLNSTIISLG</sequence>
<comment type="similarity">
    <text evidence="1">Belongs to the short-chain dehydrogenases/reductases (SDR) family.</text>
</comment>
<dbReference type="SUPFAM" id="SSF51735">
    <property type="entry name" value="NAD(P)-binding Rossmann-fold domains"/>
    <property type="match status" value="1"/>
</dbReference>
<dbReference type="InterPro" id="IPR020904">
    <property type="entry name" value="Sc_DH/Rdtase_CS"/>
</dbReference>
<dbReference type="STRING" id="288705.RSal33209_2380"/>
<dbReference type="InterPro" id="IPR002347">
    <property type="entry name" value="SDR_fam"/>
</dbReference>